<feature type="binding site" evidence="5">
    <location>
        <position position="224"/>
    </location>
    <ligand>
        <name>dimethylallyl diphosphate</name>
        <dbReference type="ChEBI" id="CHEBI:57623"/>
    </ligand>
</feature>
<dbReference type="PANTHER" id="PTHR30426:SF0">
    <property type="entry name" value="4-HYDROXY-3-METHYLBUT-2-ENYL DIPHOSPHATE REDUCTASE"/>
    <property type="match status" value="1"/>
</dbReference>
<feature type="binding site" evidence="5">
    <location>
        <position position="224"/>
    </location>
    <ligand>
        <name>(2E)-4-hydroxy-3-methylbut-2-enyl diphosphate</name>
        <dbReference type="ChEBI" id="CHEBI:128753"/>
    </ligand>
</feature>
<feature type="binding site" evidence="5">
    <location>
        <position position="224"/>
    </location>
    <ligand>
        <name>isopentenyl diphosphate</name>
        <dbReference type="ChEBI" id="CHEBI:128769"/>
    </ligand>
</feature>
<dbReference type="NCBIfam" id="NF002190">
    <property type="entry name" value="PRK01045.1-4"/>
    <property type="match status" value="1"/>
</dbReference>
<keyword evidence="4 5" id="KW-0411">Iron-sulfur</keyword>
<dbReference type="CDD" id="cd13944">
    <property type="entry name" value="lytB_ispH"/>
    <property type="match status" value="1"/>
</dbReference>
<feature type="binding site" evidence="5">
    <location>
        <position position="222"/>
    </location>
    <ligand>
        <name>(2E)-4-hydroxy-3-methylbut-2-enyl diphosphate</name>
        <dbReference type="ChEBI" id="CHEBI:128753"/>
    </ligand>
</feature>
<feature type="binding site" evidence="5">
    <location>
        <position position="266"/>
    </location>
    <ligand>
        <name>isopentenyl diphosphate</name>
        <dbReference type="ChEBI" id="CHEBI:128769"/>
    </ligand>
</feature>
<feature type="binding site" evidence="5">
    <location>
        <position position="223"/>
    </location>
    <ligand>
        <name>dimethylallyl diphosphate</name>
        <dbReference type="ChEBI" id="CHEBI:57623"/>
    </ligand>
</feature>
<name>A0ABV0EKM3_9BURK</name>
<accession>A0ABV0EKM3</accession>
<feature type="binding site" evidence="5">
    <location>
        <position position="41"/>
    </location>
    <ligand>
        <name>(2E)-4-hydroxy-3-methylbut-2-enyl diphosphate</name>
        <dbReference type="ChEBI" id="CHEBI:128753"/>
    </ligand>
</feature>
<feature type="binding site" evidence="5">
    <location>
        <position position="124"/>
    </location>
    <ligand>
        <name>isopentenyl diphosphate</name>
        <dbReference type="ChEBI" id="CHEBI:128769"/>
    </ligand>
</feature>
<keyword evidence="5" id="KW-0414">Isoprene biosynthesis</keyword>
<dbReference type="Gene3D" id="3.40.50.11270">
    <property type="match status" value="1"/>
</dbReference>
<evidence type="ECO:0000313" key="6">
    <source>
        <dbReference type="EMBL" id="MEO1767979.1"/>
    </source>
</evidence>
<feature type="binding site" evidence="5">
    <location>
        <position position="12"/>
    </location>
    <ligand>
        <name>[4Fe-4S] cluster</name>
        <dbReference type="ChEBI" id="CHEBI:49883"/>
    </ligand>
</feature>
<organism evidence="6 7">
    <name type="scientific">Thiobacter aerophilum</name>
    <dbReference type="NCBI Taxonomy" id="3121275"/>
    <lineage>
        <taxon>Bacteria</taxon>
        <taxon>Pseudomonadati</taxon>
        <taxon>Pseudomonadota</taxon>
        <taxon>Betaproteobacteria</taxon>
        <taxon>Burkholderiales</taxon>
        <taxon>Thiobacteraceae</taxon>
        <taxon>Thiobacter</taxon>
    </lineage>
</organism>
<comment type="similarity">
    <text evidence="5">Belongs to the IspH family.</text>
</comment>
<keyword evidence="7" id="KW-1185">Reference proteome</keyword>
<dbReference type="PANTHER" id="PTHR30426">
    <property type="entry name" value="4-HYDROXY-3-METHYLBUT-2-ENYL DIPHOSPHATE REDUCTASE"/>
    <property type="match status" value="1"/>
</dbReference>
<feature type="binding site" evidence="5">
    <location>
        <position position="222"/>
    </location>
    <ligand>
        <name>dimethylallyl diphosphate</name>
        <dbReference type="ChEBI" id="CHEBI:57623"/>
    </ligand>
</feature>
<dbReference type="NCBIfam" id="NF002189">
    <property type="entry name" value="PRK01045.1-3"/>
    <property type="match status" value="1"/>
</dbReference>
<feature type="binding site" evidence="5">
    <location>
        <position position="41"/>
    </location>
    <ligand>
        <name>dimethylallyl diphosphate</name>
        <dbReference type="ChEBI" id="CHEBI:57623"/>
    </ligand>
</feature>
<comment type="pathway">
    <text evidence="5">Isoprenoid biosynthesis; dimethylallyl diphosphate biosynthesis; dimethylallyl diphosphate from (2E)-4-hydroxy-3-methylbutenyl diphosphate: step 1/1.</text>
</comment>
<keyword evidence="3 5" id="KW-0408">Iron</keyword>
<feature type="binding site" evidence="5">
    <location>
        <position position="96"/>
    </location>
    <ligand>
        <name>[4Fe-4S] cluster</name>
        <dbReference type="ChEBI" id="CHEBI:49883"/>
    </ligand>
</feature>
<comment type="catalytic activity">
    <reaction evidence="5">
        <text>isopentenyl diphosphate + 2 oxidized [2Fe-2S]-[ferredoxin] + H2O = (2E)-4-hydroxy-3-methylbut-2-enyl diphosphate + 2 reduced [2Fe-2S]-[ferredoxin] + 2 H(+)</text>
        <dbReference type="Rhea" id="RHEA:24488"/>
        <dbReference type="Rhea" id="RHEA-COMP:10000"/>
        <dbReference type="Rhea" id="RHEA-COMP:10001"/>
        <dbReference type="ChEBI" id="CHEBI:15377"/>
        <dbReference type="ChEBI" id="CHEBI:15378"/>
        <dbReference type="ChEBI" id="CHEBI:33737"/>
        <dbReference type="ChEBI" id="CHEBI:33738"/>
        <dbReference type="ChEBI" id="CHEBI:128753"/>
        <dbReference type="ChEBI" id="CHEBI:128769"/>
        <dbReference type="EC" id="1.17.7.4"/>
    </reaction>
</comment>
<dbReference type="NCBIfam" id="TIGR00216">
    <property type="entry name" value="ispH_lytB"/>
    <property type="match status" value="1"/>
</dbReference>
<feature type="binding site" evidence="5">
    <location>
        <position position="223"/>
    </location>
    <ligand>
        <name>isopentenyl diphosphate</name>
        <dbReference type="ChEBI" id="CHEBI:128769"/>
    </ligand>
</feature>
<feature type="binding site" evidence="5">
    <location>
        <position position="266"/>
    </location>
    <ligand>
        <name>(2E)-4-hydroxy-3-methylbut-2-enyl diphosphate</name>
        <dbReference type="ChEBI" id="CHEBI:128753"/>
    </ligand>
</feature>
<evidence type="ECO:0000256" key="5">
    <source>
        <dbReference type="HAMAP-Rule" id="MF_00191"/>
    </source>
</evidence>
<dbReference type="Proteomes" id="UP001482231">
    <property type="component" value="Unassembled WGS sequence"/>
</dbReference>
<dbReference type="RefSeq" id="WP_347309091.1">
    <property type="nucleotide sequence ID" value="NZ_JBAJEX010000015.1"/>
</dbReference>
<keyword evidence="5 6" id="KW-0560">Oxidoreductase</keyword>
<evidence type="ECO:0000256" key="3">
    <source>
        <dbReference type="ARBA" id="ARBA00023004"/>
    </source>
</evidence>
<dbReference type="HAMAP" id="MF_00191">
    <property type="entry name" value="IspH"/>
    <property type="match status" value="1"/>
</dbReference>
<comment type="pathway">
    <text evidence="5">Isoprenoid biosynthesis; isopentenyl diphosphate biosynthesis via DXP pathway; isopentenyl diphosphate from 1-deoxy-D-xylulose 5-phosphate: step 6/6.</text>
</comment>
<feature type="binding site" evidence="5">
    <location>
        <position position="222"/>
    </location>
    <ligand>
        <name>isopentenyl diphosphate</name>
        <dbReference type="ChEBI" id="CHEBI:128769"/>
    </ligand>
</feature>
<dbReference type="NCBIfam" id="NF002188">
    <property type="entry name" value="PRK01045.1-2"/>
    <property type="match status" value="1"/>
</dbReference>
<comment type="catalytic activity">
    <reaction evidence="5">
        <text>dimethylallyl diphosphate + 2 oxidized [2Fe-2S]-[ferredoxin] + H2O = (2E)-4-hydroxy-3-methylbut-2-enyl diphosphate + 2 reduced [2Fe-2S]-[ferredoxin] + 2 H(+)</text>
        <dbReference type="Rhea" id="RHEA:24825"/>
        <dbReference type="Rhea" id="RHEA-COMP:10000"/>
        <dbReference type="Rhea" id="RHEA-COMP:10001"/>
        <dbReference type="ChEBI" id="CHEBI:15377"/>
        <dbReference type="ChEBI" id="CHEBI:15378"/>
        <dbReference type="ChEBI" id="CHEBI:33737"/>
        <dbReference type="ChEBI" id="CHEBI:33738"/>
        <dbReference type="ChEBI" id="CHEBI:57623"/>
        <dbReference type="ChEBI" id="CHEBI:128753"/>
        <dbReference type="EC" id="1.17.7.4"/>
    </reaction>
</comment>
<dbReference type="InterPro" id="IPR003451">
    <property type="entry name" value="LytB/IspH"/>
</dbReference>
<feature type="binding site" evidence="5">
    <location>
        <position position="41"/>
    </location>
    <ligand>
        <name>isopentenyl diphosphate</name>
        <dbReference type="ChEBI" id="CHEBI:128769"/>
    </ligand>
</feature>
<comment type="function">
    <text evidence="5">Catalyzes the conversion of 1-hydroxy-2-methyl-2-(E)-butenyl 4-diphosphate (HMBPP) into a mixture of isopentenyl diphosphate (IPP) and dimethylallyl diphosphate (DMAPP). Acts in the terminal step of the DOXP/MEP pathway for isoprenoid precursor biosynthesis.</text>
</comment>
<feature type="binding site" evidence="5">
    <location>
        <position position="194"/>
    </location>
    <ligand>
        <name>[4Fe-4S] cluster</name>
        <dbReference type="ChEBI" id="CHEBI:49883"/>
    </ligand>
</feature>
<feature type="binding site" evidence="5">
    <location>
        <position position="74"/>
    </location>
    <ligand>
        <name>dimethylallyl diphosphate</name>
        <dbReference type="ChEBI" id="CHEBI:57623"/>
    </ligand>
</feature>
<protein>
    <recommendedName>
        <fullName evidence="5">4-hydroxy-3-methylbut-2-enyl diphosphate reductase</fullName>
        <shortName evidence="5">HMBPP reductase</shortName>
        <ecNumber evidence="5">1.17.7.4</ecNumber>
    </recommendedName>
</protein>
<evidence type="ECO:0000256" key="1">
    <source>
        <dbReference type="ARBA" id="ARBA00022485"/>
    </source>
</evidence>
<keyword evidence="2 5" id="KW-0479">Metal-binding</keyword>
<feature type="binding site" evidence="5">
    <location>
        <position position="124"/>
    </location>
    <ligand>
        <name>dimethylallyl diphosphate</name>
        <dbReference type="ChEBI" id="CHEBI:57623"/>
    </ligand>
</feature>
<reference evidence="6 7" key="1">
    <citation type="submission" date="2024-02" db="EMBL/GenBank/DDBJ databases">
        <title>New thermophilic sulfur-oxidizing bacteria from a hot springs of the Uzon caldera (Kamchatka, Russia).</title>
        <authorList>
            <person name="Dukat A.M."/>
            <person name="Elcheninov A.G."/>
            <person name="Frolov E.N."/>
        </authorList>
    </citation>
    <scope>NUCLEOTIDE SEQUENCE [LARGE SCALE GENOMIC DNA]</scope>
    <source>
        <strain evidence="6 7">AK1</strain>
    </source>
</reference>
<sequence length="320" mass="34196">MQVILANPRGFCAGVDRAIEIVERALERFGAPIYVRHEVVHNRFVVENLKARGAVFVDELSEVPTGATVIFSAHGVSRAVREEAAARGLRVFDATCPLVTKVHVEVARMHAAGKEIIMIGHQGHPEVEGTMGQAEGGMYLVESPEDVAQLTVKDPDNLAFVTQTTLSVDDAAKIIEALRARFPQIQGPKKDDICYATQNRQDAVKRLAAECDVVIVVGSKNSSNSNRLREVAENLGATAFLVDSAADLNAAWFAGAKRVGLTAGASAPEALVQEVVAWLTHLGAQVTELESSPEVVHFPLPRVLASDAPSSLGVPGRAND</sequence>
<feature type="binding site" evidence="5">
    <location>
        <position position="74"/>
    </location>
    <ligand>
        <name>(2E)-4-hydroxy-3-methylbut-2-enyl diphosphate</name>
        <dbReference type="ChEBI" id="CHEBI:128753"/>
    </ligand>
</feature>
<feature type="binding site" evidence="5">
    <location>
        <position position="164"/>
    </location>
    <ligand>
        <name>(2E)-4-hydroxy-3-methylbut-2-enyl diphosphate</name>
        <dbReference type="ChEBI" id="CHEBI:128753"/>
    </ligand>
</feature>
<dbReference type="EC" id="1.17.7.4" evidence="5"/>
<dbReference type="Gene3D" id="3.40.1010.20">
    <property type="entry name" value="4-hydroxy-3-methylbut-2-enyl diphosphate reductase, catalytic domain"/>
    <property type="match status" value="2"/>
</dbReference>
<comment type="caution">
    <text evidence="6">The sequence shown here is derived from an EMBL/GenBank/DDBJ whole genome shotgun (WGS) entry which is preliminary data.</text>
</comment>
<feature type="binding site" evidence="5">
    <location>
        <position position="124"/>
    </location>
    <ligand>
        <name>(2E)-4-hydroxy-3-methylbut-2-enyl diphosphate</name>
        <dbReference type="ChEBI" id="CHEBI:128753"/>
    </ligand>
</feature>
<comment type="cofactor">
    <cofactor evidence="5">
        <name>[4Fe-4S] cluster</name>
        <dbReference type="ChEBI" id="CHEBI:49883"/>
    </cofactor>
    <text evidence="5">Binds 1 [4Fe-4S] cluster per subunit.</text>
</comment>
<dbReference type="EMBL" id="JBAJEX010000015">
    <property type="protein sequence ID" value="MEO1767979.1"/>
    <property type="molecule type" value="Genomic_DNA"/>
</dbReference>
<keyword evidence="1 5" id="KW-0004">4Fe-4S</keyword>
<feature type="binding site" evidence="5">
    <location>
        <position position="74"/>
    </location>
    <ligand>
        <name>isopentenyl diphosphate</name>
        <dbReference type="ChEBI" id="CHEBI:128769"/>
    </ligand>
</feature>
<feature type="active site" description="Proton donor" evidence="5">
    <location>
        <position position="126"/>
    </location>
</feature>
<feature type="binding site" evidence="5">
    <location>
        <position position="223"/>
    </location>
    <ligand>
        <name>(2E)-4-hydroxy-3-methylbut-2-enyl diphosphate</name>
        <dbReference type="ChEBI" id="CHEBI:128753"/>
    </ligand>
</feature>
<evidence type="ECO:0000256" key="2">
    <source>
        <dbReference type="ARBA" id="ARBA00022723"/>
    </source>
</evidence>
<proteinExistence type="inferred from homology"/>
<gene>
    <name evidence="5 6" type="primary">ispH</name>
    <name evidence="6" type="synonym">lytB</name>
    <name evidence="6" type="ORF">V6E02_12245</name>
</gene>
<feature type="binding site" evidence="5">
    <location>
        <position position="266"/>
    </location>
    <ligand>
        <name>dimethylallyl diphosphate</name>
        <dbReference type="ChEBI" id="CHEBI:57623"/>
    </ligand>
</feature>
<dbReference type="Pfam" id="PF02401">
    <property type="entry name" value="LYTB"/>
    <property type="match status" value="1"/>
</dbReference>
<evidence type="ECO:0000256" key="4">
    <source>
        <dbReference type="ARBA" id="ARBA00023014"/>
    </source>
</evidence>
<dbReference type="GO" id="GO:0051745">
    <property type="term" value="F:4-hydroxy-3-methylbut-2-enyl diphosphate reductase activity"/>
    <property type="evidence" value="ECO:0007669"/>
    <property type="project" value="UniProtKB-EC"/>
</dbReference>
<evidence type="ECO:0000313" key="7">
    <source>
        <dbReference type="Proteomes" id="UP001482231"/>
    </source>
</evidence>